<sequence>MSSALPPENIRDFLILDTEIRTFVTNRAEEADQWVREQDEPVRPWRSIGLSFFWEACSLPDGSITLRVDSIHISFLTDVLVYHLGSTPNAIRSSRLADFLRDHRNIFVGEDIRICMWALGFRSLRRHNLMSELTDVAHFYGLSSGAILGGPYPFHVSLAAVILSNEDEGLLLLADLQRFLPCNWPMSNIQIALAAQTAFVNQLLGINFHPLALG</sequence>
<dbReference type="EMBL" id="LR746270">
    <property type="protein sequence ID" value="CAA7399935.1"/>
    <property type="molecule type" value="Genomic_DNA"/>
</dbReference>
<organism evidence="1 2">
    <name type="scientific">Spirodela intermedia</name>
    <name type="common">Intermediate duckweed</name>
    <dbReference type="NCBI Taxonomy" id="51605"/>
    <lineage>
        <taxon>Eukaryota</taxon>
        <taxon>Viridiplantae</taxon>
        <taxon>Streptophyta</taxon>
        <taxon>Embryophyta</taxon>
        <taxon>Tracheophyta</taxon>
        <taxon>Spermatophyta</taxon>
        <taxon>Magnoliopsida</taxon>
        <taxon>Liliopsida</taxon>
        <taxon>Araceae</taxon>
        <taxon>Lemnoideae</taxon>
        <taxon>Spirodela</taxon>
    </lineage>
</organism>
<accession>A0A7I8KSL7</accession>
<name>A0A7I8KSL7_SPIIN</name>
<dbReference type="AlphaFoldDB" id="A0A7I8KSL7"/>
<dbReference type="Proteomes" id="UP000663760">
    <property type="component" value="Chromosome 7"/>
</dbReference>
<reference evidence="1" key="1">
    <citation type="submission" date="2020-02" db="EMBL/GenBank/DDBJ databases">
        <authorList>
            <person name="Scholz U."/>
            <person name="Mascher M."/>
            <person name="Fiebig A."/>
        </authorList>
    </citation>
    <scope>NUCLEOTIDE SEQUENCE</scope>
</reference>
<keyword evidence="2" id="KW-1185">Reference proteome</keyword>
<protein>
    <submittedName>
        <fullName evidence="1">Uncharacterized protein</fullName>
    </submittedName>
</protein>
<gene>
    <name evidence="1" type="ORF">SI8410_07010605</name>
</gene>
<evidence type="ECO:0000313" key="1">
    <source>
        <dbReference type="EMBL" id="CAA7399935.1"/>
    </source>
</evidence>
<evidence type="ECO:0000313" key="2">
    <source>
        <dbReference type="Proteomes" id="UP000663760"/>
    </source>
</evidence>
<proteinExistence type="predicted"/>